<dbReference type="PANTHER" id="PTHR47027">
    <property type="entry name" value="REVERSE TRANSCRIPTASE DOMAIN-CONTAINING PROTEIN"/>
    <property type="match status" value="1"/>
</dbReference>
<sequence>MKKTKVSAQSAQNTILADFDFTNSDATLKQVDRLLHLGSLLSRKYSSEKEMEHRIGAAHGEFGTLIKSVFKSKNLNLTAKIMVHNAVVNSTLLYGCKTWTIYPEHQMGTLCDQQRCHGKSQPS</sequence>
<protein>
    <submittedName>
        <fullName evidence="1">Uncharacterized protein</fullName>
    </submittedName>
</protein>
<dbReference type="AlphaFoldDB" id="A0A0L8FLD6"/>
<evidence type="ECO:0000313" key="1">
    <source>
        <dbReference type="EMBL" id="KOF65536.1"/>
    </source>
</evidence>
<feature type="non-terminal residue" evidence="1">
    <location>
        <position position="123"/>
    </location>
</feature>
<reference evidence="1" key="1">
    <citation type="submission" date="2015-07" db="EMBL/GenBank/DDBJ databases">
        <title>MeaNS - Measles Nucleotide Surveillance Program.</title>
        <authorList>
            <person name="Tran T."/>
            <person name="Druce J."/>
        </authorList>
    </citation>
    <scope>NUCLEOTIDE SEQUENCE</scope>
    <source>
        <strain evidence="1">UCB-OBI-ISO-001</strain>
        <tissue evidence="1">Gonad</tissue>
    </source>
</reference>
<accession>A0A0L8FLD6</accession>
<proteinExistence type="predicted"/>
<dbReference type="PANTHER" id="PTHR47027:SF20">
    <property type="entry name" value="REVERSE TRANSCRIPTASE-LIKE PROTEIN WITH RNA-DIRECTED DNA POLYMERASE DOMAIN"/>
    <property type="match status" value="1"/>
</dbReference>
<dbReference type="OrthoDB" id="6150535at2759"/>
<organism evidence="1">
    <name type="scientific">Octopus bimaculoides</name>
    <name type="common">California two-spotted octopus</name>
    <dbReference type="NCBI Taxonomy" id="37653"/>
    <lineage>
        <taxon>Eukaryota</taxon>
        <taxon>Metazoa</taxon>
        <taxon>Spiralia</taxon>
        <taxon>Lophotrochozoa</taxon>
        <taxon>Mollusca</taxon>
        <taxon>Cephalopoda</taxon>
        <taxon>Coleoidea</taxon>
        <taxon>Octopodiformes</taxon>
        <taxon>Octopoda</taxon>
        <taxon>Incirrata</taxon>
        <taxon>Octopodidae</taxon>
        <taxon>Octopus</taxon>
    </lineage>
</organism>
<dbReference type="EMBL" id="KQ429221">
    <property type="protein sequence ID" value="KOF65536.1"/>
    <property type="molecule type" value="Genomic_DNA"/>
</dbReference>
<gene>
    <name evidence="1" type="ORF">OCBIM_22015223mg</name>
</gene>
<name>A0A0L8FLD6_OCTBM</name>